<reference evidence="2" key="1">
    <citation type="submission" date="2019-12" db="EMBL/GenBank/DDBJ databases">
        <authorList>
            <person name="Olsen N.S."/>
            <person name="Junco L.M.F."/>
            <person name="Kot W."/>
            <person name="Hansen L.H."/>
        </authorList>
    </citation>
    <scope>NUCLEOTIDE SEQUENCE [LARGE SCALE GENOMIC DNA]</scope>
</reference>
<accession>A0A6B9WN38</accession>
<sequence>MSKWKDNVAKLQRWLVDAFGAPPAPVHDDSPFKYVEKKTQELKLGDYVVAYGGYIQRIGAVEYDGSRLVVTKLGHGPEREWQAYEDDEFTVRILKEDNK</sequence>
<protein>
    <submittedName>
        <fullName evidence="1">Uncharacterized protein</fullName>
    </submittedName>
</protein>
<dbReference type="EMBL" id="MN850568">
    <property type="protein sequence ID" value="QHR65290.1"/>
    <property type="molecule type" value="Genomic_DNA"/>
</dbReference>
<keyword evidence="2" id="KW-1185">Reference proteome</keyword>
<evidence type="ECO:0000313" key="1">
    <source>
        <dbReference type="EMBL" id="QHR65290.1"/>
    </source>
</evidence>
<organism evidence="1 2">
    <name type="scientific">Escherichia phage altidsur</name>
    <dbReference type="NCBI Taxonomy" id="2696381"/>
    <lineage>
        <taxon>Viruses</taxon>
        <taxon>Duplodnaviria</taxon>
        <taxon>Heunggongvirae</taxon>
        <taxon>Uroviricota</taxon>
        <taxon>Caudoviricetes</taxon>
        <taxon>Autographivirales</taxon>
        <taxon>Autoscriptoviridae</taxon>
        <taxon>Stentvirinae</taxon>
        <taxon>Bonnellvirus</taxon>
        <taxon>Bonnellvirus altidsur</taxon>
    </lineage>
</organism>
<evidence type="ECO:0000313" key="2">
    <source>
        <dbReference type="Proteomes" id="UP000464308"/>
    </source>
</evidence>
<proteinExistence type="predicted"/>
<dbReference type="Proteomes" id="UP000464308">
    <property type="component" value="Segment"/>
</dbReference>
<gene>
    <name evidence="1" type="ORF">altidsur_23</name>
</gene>
<name>A0A6B9WN38_9CAUD</name>